<dbReference type="Proteomes" id="UP000548326">
    <property type="component" value="Unassembled WGS sequence"/>
</dbReference>
<evidence type="ECO:0000313" key="1">
    <source>
        <dbReference type="EMBL" id="MBB6130926.1"/>
    </source>
</evidence>
<comment type="caution">
    <text evidence="1">The sequence shown here is derived from an EMBL/GenBank/DDBJ whole genome shotgun (WGS) entry which is preliminary data.</text>
</comment>
<gene>
    <name evidence="1" type="ORF">HDF22_005072</name>
</gene>
<dbReference type="EMBL" id="JACHCA010000018">
    <property type="protein sequence ID" value="MBB6130926.1"/>
    <property type="molecule type" value="Genomic_DNA"/>
</dbReference>
<protein>
    <submittedName>
        <fullName evidence="1">Uncharacterized protein</fullName>
    </submittedName>
</protein>
<dbReference type="RefSeq" id="WP_183589583.1">
    <property type="nucleotide sequence ID" value="NZ_JACHCA010000018.1"/>
</dbReference>
<organism evidence="1 2">
    <name type="scientific">Mucilaginibacter lappiensis</name>
    <dbReference type="NCBI Taxonomy" id="354630"/>
    <lineage>
        <taxon>Bacteria</taxon>
        <taxon>Pseudomonadati</taxon>
        <taxon>Bacteroidota</taxon>
        <taxon>Sphingobacteriia</taxon>
        <taxon>Sphingobacteriales</taxon>
        <taxon>Sphingobacteriaceae</taxon>
        <taxon>Mucilaginibacter</taxon>
    </lineage>
</organism>
<evidence type="ECO:0000313" key="2">
    <source>
        <dbReference type="Proteomes" id="UP000548326"/>
    </source>
</evidence>
<name>A0A841JMV8_9SPHI</name>
<proteinExistence type="predicted"/>
<accession>A0A841JMV8</accession>
<reference evidence="1 2" key="1">
    <citation type="submission" date="2020-08" db="EMBL/GenBank/DDBJ databases">
        <title>Genomic Encyclopedia of Type Strains, Phase IV (KMG-V): Genome sequencing to study the core and pangenomes of soil and plant-associated prokaryotes.</title>
        <authorList>
            <person name="Whitman W."/>
        </authorList>
    </citation>
    <scope>NUCLEOTIDE SEQUENCE [LARGE SCALE GENOMIC DNA]</scope>
    <source>
        <strain evidence="1 2">MP601</strain>
    </source>
</reference>
<sequence length="575" mass="67518">MFSYQTLNEKLFELIDAMWETATEVYWRKALFDMDARKWDWKPVEIPGYENYVQIVPDYDAEVIAAVNSYKPKELPNIGLVWASNVFEGKPVDDRTYDTWKKGFEQLSKPSNGLGFMKAPGIMTCIGLRDYLDQLQPNEREWCRDQIIGQAAGMLTRDPHDIFSIDSLHFDKNAVMYTVPLIFKLSNAEISESDVKTLIIKLLLSNIDTEPRQYLLLSISENLWHTKPQFALNCWVALFKLMDKERPKNQKRDLKDLEDEDWEEYETQPTLRQNDNSEWKKTLISEVISDTEIKVDTLSPRLEYHTCWLLDDAVRMLPVNTALDLHSDFVAAVVAVHFESLGRLREHDRDDFQESREVFKLFYARYLLSRSNGEAEKLFKQLLNRTLIQVENVNNVKIIDYIYAIIKQIISAINTWPSLTQPSEKFWFLWTELRDWILETQRAYLIPLLLLELGWNENCEDWHVLEGRKSFYKEFILKYGFNHINVAIDLLSGVGFKTFMPEAVAWVASMLTSNLAHKTKTVRLEKFVHRAFFRCGKEIKSGKLLTQNFLFVLDFLIERGSPKAYILKEEMLRYK</sequence>
<dbReference type="AlphaFoldDB" id="A0A841JMV8"/>